<dbReference type="Proteomes" id="UP000181899">
    <property type="component" value="Unassembled WGS sequence"/>
</dbReference>
<proteinExistence type="predicted"/>
<protein>
    <recommendedName>
        <fullName evidence="3">Phytanoyl-CoA dioxygenase (PhyH)</fullName>
    </recommendedName>
</protein>
<gene>
    <name evidence="1" type="ORF">SAMN04488695_105124</name>
</gene>
<sequence length="221" mass="25644">MLEKLTRVNDRPVYSIEDEHFKTYGRVLKGYDFSELIQYMEAHTEIPKEGNVYFPSIMEMEEMDIYKEIRDNLYGGMDIQIGYCNGVNSTMNGFEYHRGCEVNIAVTDQAFFLGHTWDLEGNCYKQEKAEIFFAKKGQAMVMHETTLHLSPCKVEDTGFKTIVILLRGTNTTLEKTVRKREEGDTLLLMKNKWILSHKDREPLMKRGAFPGLLGVNTELKY</sequence>
<dbReference type="EMBL" id="FOVK01000005">
    <property type="protein sequence ID" value="SFN79764.1"/>
    <property type="molecule type" value="Genomic_DNA"/>
</dbReference>
<evidence type="ECO:0008006" key="3">
    <source>
        <dbReference type="Google" id="ProtNLM"/>
    </source>
</evidence>
<dbReference type="OrthoDB" id="358393at2"/>
<dbReference type="InterPro" id="IPR032358">
    <property type="entry name" value="DUF4867"/>
</dbReference>
<dbReference type="AlphaFoldDB" id="A0A1I5BYJ2"/>
<accession>A0A1I5BYJ2</accession>
<name>A0A1I5BYJ2_9CLOT</name>
<dbReference type="Pfam" id="PF16161">
    <property type="entry name" value="DUF4867"/>
    <property type="match status" value="1"/>
</dbReference>
<evidence type="ECO:0000313" key="2">
    <source>
        <dbReference type="Proteomes" id="UP000181899"/>
    </source>
</evidence>
<organism evidence="1 2">
    <name type="scientific">Proteiniclasticum ruminis</name>
    <dbReference type="NCBI Taxonomy" id="398199"/>
    <lineage>
        <taxon>Bacteria</taxon>
        <taxon>Bacillati</taxon>
        <taxon>Bacillota</taxon>
        <taxon>Clostridia</taxon>
        <taxon>Eubacteriales</taxon>
        <taxon>Clostridiaceae</taxon>
        <taxon>Proteiniclasticum</taxon>
    </lineage>
</organism>
<evidence type="ECO:0000313" key="1">
    <source>
        <dbReference type="EMBL" id="SFN79764.1"/>
    </source>
</evidence>
<reference evidence="1 2" key="1">
    <citation type="submission" date="2016-10" db="EMBL/GenBank/DDBJ databases">
        <authorList>
            <person name="de Groot N.N."/>
        </authorList>
    </citation>
    <scope>NUCLEOTIDE SEQUENCE [LARGE SCALE GENOMIC DNA]</scope>
    <source>
        <strain evidence="1 2">ML2</strain>
    </source>
</reference>
<keyword evidence="2" id="KW-1185">Reference proteome</keyword>